<sequence>MNNNDMENNGKGKGKKKTTQISAGGDIGGLVVVGGALVIGGLLMAIFASKRNKTRDSNDKNPTTAATKVSQRSNGGWLKKREDHGSQGLRCLLQTSSSVALRLSSSSKHVLSLGTNLEQEQRLTTESDGTRISEMVLPDSQEKEIIKLSDDFGAVQDEKYDNEDPVPTEITDEVKNSEETSSADQDSDMHSAEDGEDEEESVAENDNEGSDDTGHSSMESNTDTVWPAEMIEDTMPELEEASQPQRSGKEYKTGQTEKPTRFNSASVFNNKASEENMTINRQISKLWVRLLTLLMLVLYFLLIYPIPRKALSAVLLLFS</sequence>
<protein>
    <submittedName>
        <fullName evidence="3">Uncharacterized protein</fullName>
    </submittedName>
</protein>
<evidence type="ECO:0000313" key="4">
    <source>
        <dbReference type="Proteomes" id="UP000030645"/>
    </source>
</evidence>
<feature type="transmembrane region" description="Helical" evidence="2">
    <location>
        <begin position="286"/>
        <end position="306"/>
    </location>
</feature>
<reference evidence="4" key="1">
    <citation type="submission" date="2013-01" db="EMBL/GenBank/DDBJ databases">
        <title>Draft Genome Sequence of a Mulberry Tree, Morus notabilis C.K. Schneid.</title>
        <authorList>
            <person name="He N."/>
            <person name="Zhao S."/>
        </authorList>
    </citation>
    <scope>NUCLEOTIDE SEQUENCE</scope>
</reference>
<feature type="transmembrane region" description="Helical" evidence="2">
    <location>
        <begin position="27"/>
        <end position="48"/>
    </location>
</feature>
<evidence type="ECO:0000256" key="2">
    <source>
        <dbReference type="SAM" id="Phobius"/>
    </source>
</evidence>
<feature type="region of interest" description="Disordered" evidence="1">
    <location>
        <begin position="238"/>
        <end position="263"/>
    </location>
</feature>
<keyword evidence="4" id="KW-1185">Reference proteome</keyword>
<feature type="region of interest" description="Disordered" evidence="1">
    <location>
        <begin position="1"/>
        <end position="21"/>
    </location>
</feature>
<dbReference type="EMBL" id="KE343530">
    <property type="protein sequence ID" value="EXB33537.1"/>
    <property type="molecule type" value="Genomic_DNA"/>
</dbReference>
<dbReference type="STRING" id="981085.W9QMM6"/>
<evidence type="ECO:0000313" key="3">
    <source>
        <dbReference type="EMBL" id="EXB33537.1"/>
    </source>
</evidence>
<feature type="compositionally biased region" description="Acidic residues" evidence="1">
    <location>
        <begin position="194"/>
        <end position="211"/>
    </location>
</feature>
<feature type="region of interest" description="Disordered" evidence="1">
    <location>
        <begin position="52"/>
        <end position="82"/>
    </location>
</feature>
<keyword evidence="2" id="KW-0812">Transmembrane</keyword>
<feature type="compositionally biased region" description="Polar residues" evidence="1">
    <location>
        <begin position="253"/>
        <end position="263"/>
    </location>
</feature>
<keyword evidence="2" id="KW-1133">Transmembrane helix</keyword>
<dbReference type="AlphaFoldDB" id="W9QMM6"/>
<name>W9QMM6_9ROSA</name>
<keyword evidence="2" id="KW-0472">Membrane</keyword>
<feature type="region of interest" description="Disordered" evidence="1">
    <location>
        <begin position="152"/>
        <end position="221"/>
    </location>
</feature>
<gene>
    <name evidence="3" type="ORF">L484_011128</name>
</gene>
<evidence type="ECO:0000256" key="1">
    <source>
        <dbReference type="SAM" id="MobiDB-lite"/>
    </source>
</evidence>
<proteinExistence type="predicted"/>
<feature type="compositionally biased region" description="Polar residues" evidence="1">
    <location>
        <begin position="60"/>
        <end position="74"/>
    </location>
</feature>
<dbReference type="Proteomes" id="UP000030645">
    <property type="component" value="Unassembled WGS sequence"/>
</dbReference>
<organism evidence="3 4">
    <name type="scientific">Morus notabilis</name>
    <dbReference type="NCBI Taxonomy" id="981085"/>
    <lineage>
        <taxon>Eukaryota</taxon>
        <taxon>Viridiplantae</taxon>
        <taxon>Streptophyta</taxon>
        <taxon>Embryophyta</taxon>
        <taxon>Tracheophyta</taxon>
        <taxon>Spermatophyta</taxon>
        <taxon>Magnoliopsida</taxon>
        <taxon>eudicotyledons</taxon>
        <taxon>Gunneridae</taxon>
        <taxon>Pentapetalae</taxon>
        <taxon>rosids</taxon>
        <taxon>fabids</taxon>
        <taxon>Rosales</taxon>
        <taxon>Moraceae</taxon>
        <taxon>Moreae</taxon>
        <taxon>Morus</taxon>
    </lineage>
</organism>
<accession>W9QMM6</accession>